<evidence type="ECO:0000259" key="7">
    <source>
        <dbReference type="SMART" id="SM01168"/>
    </source>
</evidence>
<evidence type="ECO:0000256" key="2">
    <source>
        <dbReference type="ARBA" id="ARBA00011245"/>
    </source>
</evidence>
<evidence type="ECO:0000256" key="5">
    <source>
        <dbReference type="ARBA" id="ARBA00022833"/>
    </source>
</evidence>
<evidence type="ECO:0000256" key="1">
    <source>
        <dbReference type="ARBA" id="ARBA00004123"/>
    </source>
</evidence>
<comment type="subunit">
    <text evidence="2">Monomer.</text>
</comment>
<dbReference type="SMART" id="SM01168">
    <property type="entry name" value="DUF1907"/>
    <property type="match status" value="1"/>
</dbReference>
<feature type="domain" description="DUF1907" evidence="7">
    <location>
        <begin position="21"/>
        <end position="296"/>
    </location>
</feature>
<gene>
    <name evidence="8" type="primary">C11orf54</name>
</gene>
<accession>T2M672</accession>
<dbReference type="PANTHER" id="PTHR13204:SF1">
    <property type="entry name" value="ESTER HYDROLASE C11ORF54"/>
    <property type="match status" value="1"/>
</dbReference>
<proteinExistence type="evidence at transcript level"/>
<reference evidence="8" key="1">
    <citation type="journal article" date="2013" name="Genome Biol. Evol.">
        <title>Punctuated emergences of genetic and phenotypic innovations in eumetazoan, bilaterian, euteleostome, and hominidae ancestors.</title>
        <authorList>
            <person name="Wenger Y."/>
            <person name="Galliot B."/>
        </authorList>
    </citation>
    <scope>NUCLEOTIDE SEQUENCE</scope>
    <source>
        <tissue evidence="8">Whole animals</tissue>
    </source>
</reference>
<dbReference type="InterPro" id="IPR015021">
    <property type="entry name" value="C11orf54_DUF1907"/>
</dbReference>
<dbReference type="GO" id="GO:0016788">
    <property type="term" value="F:hydrolase activity, acting on ester bonds"/>
    <property type="evidence" value="ECO:0007669"/>
    <property type="project" value="TreeGrafter"/>
</dbReference>
<dbReference type="Pfam" id="PF08925">
    <property type="entry name" value="DUF1907"/>
    <property type="match status" value="1"/>
</dbReference>
<dbReference type="GO" id="GO:0005634">
    <property type="term" value="C:nucleus"/>
    <property type="evidence" value="ECO:0007669"/>
    <property type="project" value="UniProtKB-SubCell"/>
</dbReference>
<protein>
    <submittedName>
        <fullName evidence="8">Ester hydrolase C11orf54</fullName>
    </submittedName>
</protein>
<name>T2M672_HYDVU</name>
<dbReference type="KEGG" id="hmg:100205675"/>
<dbReference type="GO" id="GO:0008270">
    <property type="term" value="F:zinc ion binding"/>
    <property type="evidence" value="ECO:0007669"/>
    <property type="project" value="TreeGrafter"/>
</dbReference>
<dbReference type="PANTHER" id="PTHR13204">
    <property type="entry name" value="PTD012 PROTEIN"/>
    <property type="match status" value="1"/>
</dbReference>
<keyword evidence="4 8" id="KW-0378">Hydrolase</keyword>
<dbReference type="SUPFAM" id="SSF117856">
    <property type="entry name" value="AF0104/ALDC/Ptd012-like"/>
    <property type="match status" value="1"/>
</dbReference>
<dbReference type="CDD" id="cd17298">
    <property type="entry name" value="DUF1907"/>
    <property type="match status" value="1"/>
</dbReference>
<evidence type="ECO:0000313" key="8">
    <source>
        <dbReference type="EMBL" id="CDG67442.1"/>
    </source>
</evidence>
<comment type="subcellular location">
    <subcellularLocation>
        <location evidence="1">Nucleus</location>
    </subcellularLocation>
</comment>
<organism evidence="8">
    <name type="scientific">Hydra vulgaris</name>
    <name type="common">Hydra</name>
    <name type="synonym">Hydra attenuata</name>
    <dbReference type="NCBI Taxonomy" id="6087"/>
    <lineage>
        <taxon>Eukaryota</taxon>
        <taxon>Metazoa</taxon>
        <taxon>Cnidaria</taxon>
        <taxon>Hydrozoa</taxon>
        <taxon>Hydroidolina</taxon>
        <taxon>Anthoathecata</taxon>
        <taxon>Aplanulata</taxon>
        <taxon>Hydridae</taxon>
        <taxon>Hydra</taxon>
    </lineage>
</organism>
<evidence type="ECO:0000256" key="3">
    <source>
        <dbReference type="ARBA" id="ARBA00022723"/>
    </source>
</evidence>
<keyword evidence="6" id="KW-0539">Nucleus</keyword>
<dbReference type="EMBL" id="HAAD01001210">
    <property type="protein sequence ID" value="CDG67442.1"/>
    <property type="molecule type" value="mRNA"/>
</dbReference>
<keyword evidence="5" id="KW-0862">Zinc</keyword>
<keyword evidence="3" id="KW-0479">Metal-binding</keyword>
<dbReference type="OrthoDB" id="5119241at2759"/>
<sequence length="300" mass="33673">MNYSIEEKELFQPPLKEVCDVFLSGLLKNFKNASVTIEECPDLTKEPWTLASNGICGTPYLLDVGGVPYLTPNPQFHKIYNYETIAKVLPFDNVLILGSGAGPFHKIGYNCELMANMYISKVFKNESRIASIDKNGSYELQINQEKEFGILGNFLASEGVPGKVIKVNASVRKGGKNFIECIRESLRAKYPDNMIGMGGVFVIKSGKAKIHVMPDFSCSPLNTKEDVDNWLRFFEMSSPLVCLSVFYNIDQGMDLRIDHTHCFSHHGDGGHYHFDTTPDDVSYEGFFVLAEKVLRIDRPC</sequence>
<evidence type="ECO:0000256" key="4">
    <source>
        <dbReference type="ARBA" id="ARBA00022801"/>
    </source>
</evidence>
<dbReference type="AlphaFoldDB" id="T2M672"/>
<evidence type="ECO:0000256" key="6">
    <source>
        <dbReference type="ARBA" id="ARBA00023242"/>
    </source>
</evidence>
<dbReference type="OMA" id="YHIMPDF"/>